<evidence type="ECO:0000259" key="3">
    <source>
        <dbReference type="Pfam" id="PF18763"/>
    </source>
</evidence>
<feature type="compositionally biased region" description="Polar residues" evidence="2">
    <location>
        <begin position="772"/>
        <end position="785"/>
    </location>
</feature>
<evidence type="ECO:0008006" key="7">
    <source>
        <dbReference type="Google" id="ProtNLM"/>
    </source>
</evidence>
<dbReference type="NCBIfam" id="NF032893">
    <property type="entry name" value="tail-700"/>
    <property type="match status" value="1"/>
</dbReference>
<accession>A0ABM8AY81</accession>
<protein>
    <recommendedName>
        <fullName evidence="7">DdrB-like domain-containing protein</fullName>
    </recommendedName>
</protein>
<feature type="domain" description="Inorganic pyrophosphatase" evidence="4">
    <location>
        <begin position="785"/>
        <end position="923"/>
    </location>
</feature>
<feature type="domain" description="DdrB-like" evidence="3">
    <location>
        <begin position="1152"/>
        <end position="1288"/>
    </location>
</feature>
<evidence type="ECO:0000256" key="1">
    <source>
        <dbReference type="SAM" id="Coils"/>
    </source>
</evidence>
<dbReference type="InterPro" id="IPR041398">
    <property type="entry name" value="DdrB_dom"/>
</dbReference>
<sequence>MGFYDRDTLFQMAQEELANEGFFHNDTPQGELSTDDQKLQAAVDQYNQVNPNTPITVDDLPDNSGFFGGARELGTGILNAVRDQFPEDIARISRGGDVDLKNDSWEDEWIAEQKKDRASRIPSKQVILGDKWNESLAQGPASVATSAVVGASGGLAGAKVGAMIGGAAGSAVPVAGTTAGAITGGTVGSMVGAFASTGPAFYRMAKDQFLEEMLDVAKKGNVNLTAPEWEAIKKDIDDEASEMGAWEAGPEAISQALTAGMFKGVGGKIFGKIPGFAGITEAISKRALARIGAKMTAEVAEEEVTEAVTYFGQEGIRKDMDLRKDDPTLGEFIDTQAGPVAVGSVLQMGVHKAGAKAYDLMKGEEEQPSYIDARPVPGGLPQAVKSMGGVFDDEGYGPRLDPSKFPTVYDDSGYTEKEVRERTATPFPETVDLMNMGTPQVTSTQPNQDIPAAQNEQPVYENALGYSAKEVSDYFDKGLQDALNAGSPFPTADEAFGLADPHVTPQMPPAARNELPVGGAMALPPGGPVIIPQPTQQTGYGPIPQEQGRTAMAMPQGQPPAALPEGSRPIAMGWAQSEPIPSRSSQDFEMVSNEGENYRPDFEIVHGGVPAVRTAMDLAPAQAQPLIINKANEAATSPINAITIYDLNGGEHQGVVEAESDDTLRVVLEDGHVELINKEDGNGDSGYSLKGKKERYSFDYTLASAGYEIQGQKVGELSDEALEELRGKMEADEDRAALGVAEGAGVAYQTDLRAVITEQARRQSVETKANEAATSEQNDTPQPTEAQIEKGNYKLGHVKAIGLDISIENPAGSERSGTDKDGKPWSVQMQHHYGYIKGTVGKDKDHLDVFLKDGVESEDMSSKPVFVVDQKNEDGSFDEHKILMGFDNAQEAQEGYLSNYEAGWTGLGNLVEMSADEFKAWTKGNTTKPVGTKGHVGKISLDQKNPEQSAPDGVNVMSSGKPYSKKGIRLVVAQKVKKGMNVEEVQLDDEGKQWGWREVVDEGPVMDQDAQATIKDKLLKAVPNRDYDAMMEHGWSEQLPEGSFKSSERPTGVATRMVVIEKPDVSGSAQSESDVKSEAVDIKEQSNGREESDTVSEGRAGNDGSGRDRGRRSSSVHESNEASRTSREYGKVSEKDARGNRTGIPYRVGEETKEDDARYEIRELSDVVPSHDPTDSFKPREDYPPKVQERVYHSDKEEQAKVKGNAARFNPAYLVTNNPDASNGAPIITEKGLVLGGNGRTMTLQVVYESYPQHAEKYVSELKDSASIFGLTAEDVDGFEQPVLVRVVDMEGASPKELLKKSRIYNQNVTGGMGKMAQSVSLGNLISEDTLKELALDLSRYGDMTFSEYLSQNASRRIVKMLEENGVLDTTKRNEYWDDHYNVLNPDGKATVINAFRGLVFANPNTLERAPKRIVNKMDRILPALARLSRNKNYDMSGLLQDVLDMFIEAEQAKRTNSAIKTVHDYLTKYMSMAPAKGKGDPVAEDWMRIMDKTPAKHIAEQLHQYADSMPKQAEGSHDDGRDLPGIGLENIKEQAKANELEKRSQAFKEATEELVDEAKGKKKPTSQNITMFSRKDVPTRSMSRKVVEGALNKLQKSAEKALPLEVVQSVEDLPKHIQDEFNEQGGGVLEAANDGDRVYLVAGNIGSNRRAVALWMHEQGLHQGLKGLFGPREYVRMMNRVFVAAGGKRAFRDTASLYDFDLNNRQDQILAAEEYLAGIAEKVRLNKPLSNKAKKIWRRFVKAVTEWLRDLGLNMNLTDAEIALIVDDAVQWTIHGPDGPRGGIKFGQREPSVAFSKESGNDKTRFSKKNKFDFPAINGQEVSMVKDSVLVDSLGFHAPDGNISPSGFGRVLFPSDREISQVTSGYYVKAMGLKESPQFKVQGLRKGKDSKGISVIFFEGTHEEYKESVANAYNQALMWAKKNGFEIEKESKSLGSGVPEAKIIHKATAIADQLAKESHDKKWGEAEDVFVRYGDIPEGGISFNYRDNISEEGVSVYHGKYLPKSGEAIAIPKYNQEMGTFLELKAGERPLYVVDGEKIGTGSDGEPVLKNAKIRVRIGNKKVKFSRGTYRQSALIQQLQRMNGGTMPSGGNAAVRAMTAKPSQIAKDAAKKGKSGLHNRINTGDLSVLQEVASLPHWIAKRFPAFDAIYRRQLTRMDERAAVLKESLEEVEDFFTDLSKEDHAALRDMIWEIDGEKLPGMNLDKFIPVQDAKGRDTYENGRIVLEMNPRYYRMFERWLDKQPVSEKVKKAMSALRESLDRDFLRAYDAMREMAEIDEDTIKAFRSNINHVHNYFPHKRYGGYYVQAVGDNYVGQTDEGKWAVFNATDDIVSKEFANEATARKHWTKNKRSAVHREHFDASTKGLAGRKAEKKMAELKADYPDNVDWSTGKNERLPDELYEFGIDTNAMEQIVVAAADKIENKEMAKEIKGKLAEAVSDTMKSRGWSAATIGRKGVPGHEKEDIQGIIYDYKAGLSGWLTKIQASRDFTSLLGQVDAKHHPKEYVYATNYVQNMLRNADKIDRAVGNIKAMAFLWYLGFNLKTAALNLTQNVIVGIPRFSMDVKSGGFKYWKAAAATLTEQLTGRATGGKVKTLPKDESRLLDDLYREDVITEGFLNEIRGRVQGVSVAAIGNKVLKWAGMPMAIAERFNRASLALAAYRAARDGKITNEAVLAELGAKPGVRLPYEKAKAYAEDVVRDSHFVYGKTNLPQPLRNSTIGRGANPAYTFRTFSHNILSIWNWMLTEQGAEGKKAFAKSMMGTMAIGGFTALPFYATLMHLFQWATGDDDDWTEEIRKKLPEGDILRDMVSYGLPAGAGFSLGGSVGLETPILSRVEPGATIEESVADNLGDIFGIPYDMFIRKPSRIVKALNAGNEWRAFEEAAPTIVRNGMAGYRLWKDGQRSISGKPINEPGKRGPRKLTEAEAIGKMAGFQPISSRKSWDQYRGRKVSQQVRSNKATEFANNYVGALRAGDEKKARSILTEWKGWNKEAMEDKKPWMVITTRDMTSRIKSRSKGSGVSPREALRILEQRKAY</sequence>
<feature type="compositionally biased region" description="Basic and acidic residues" evidence="2">
    <location>
        <begin position="1118"/>
        <end position="1139"/>
    </location>
</feature>
<evidence type="ECO:0000313" key="5">
    <source>
        <dbReference type="EMBL" id="BDQ36294.1"/>
    </source>
</evidence>
<dbReference type="InterPro" id="IPR041595">
    <property type="entry name" value="Inorganic_Pase"/>
</dbReference>
<feature type="region of interest" description="Disordered" evidence="2">
    <location>
        <begin position="3007"/>
        <end position="3035"/>
    </location>
</feature>
<feature type="region of interest" description="Disordered" evidence="2">
    <location>
        <begin position="763"/>
        <end position="786"/>
    </location>
</feature>
<feature type="compositionally biased region" description="Basic and acidic residues" evidence="2">
    <location>
        <begin position="3024"/>
        <end position="3035"/>
    </location>
</feature>
<dbReference type="RefSeq" id="WP_281762209.1">
    <property type="nucleotide sequence ID" value="NZ_AP026709.1"/>
</dbReference>
<feature type="region of interest" description="Disordered" evidence="2">
    <location>
        <begin position="1062"/>
        <end position="1156"/>
    </location>
</feature>
<dbReference type="Pfam" id="PF18823">
    <property type="entry name" value="InPase"/>
    <property type="match status" value="1"/>
</dbReference>
<name>A0ABM8AY81_9BACT</name>
<dbReference type="EMBL" id="AP026709">
    <property type="protein sequence ID" value="BDQ36294.1"/>
    <property type="molecule type" value="Genomic_DNA"/>
</dbReference>
<feature type="coiled-coil region" evidence="1">
    <location>
        <begin position="1531"/>
        <end position="1558"/>
    </location>
</feature>
<evidence type="ECO:0000313" key="6">
    <source>
        <dbReference type="Proteomes" id="UP001317742"/>
    </source>
</evidence>
<dbReference type="Pfam" id="PF18763">
    <property type="entry name" value="ddrB-ParB"/>
    <property type="match status" value="1"/>
</dbReference>
<dbReference type="Proteomes" id="UP001317742">
    <property type="component" value="Chromosome"/>
</dbReference>
<gene>
    <name evidence="5" type="ORF">SYK_06540</name>
</gene>
<keyword evidence="1" id="KW-0175">Coiled coil</keyword>
<proteinExistence type="predicted"/>
<feature type="region of interest" description="Disordered" evidence="2">
    <location>
        <begin position="395"/>
        <end position="422"/>
    </location>
</feature>
<organism evidence="5 6">
    <name type="scientific">Pseudodesulfovibrio nedwellii</name>
    <dbReference type="NCBI Taxonomy" id="2973072"/>
    <lineage>
        <taxon>Bacteria</taxon>
        <taxon>Pseudomonadati</taxon>
        <taxon>Thermodesulfobacteriota</taxon>
        <taxon>Desulfovibrionia</taxon>
        <taxon>Desulfovibrionales</taxon>
        <taxon>Desulfovibrionaceae</taxon>
    </lineage>
</organism>
<feature type="compositionally biased region" description="Basic and acidic residues" evidence="2">
    <location>
        <begin position="1073"/>
        <end position="1092"/>
    </location>
</feature>
<evidence type="ECO:0000259" key="4">
    <source>
        <dbReference type="Pfam" id="PF18823"/>
    </source>
</evidence>
<reference evidence="5 6" key="1">
    <citation type="submission" date="2022-08" db="EMBL/GenBank/DDBJ databases">
        <title>Genome Sequence of the sulphate-reducing bacterium, Pseudodesulfovibrio sp. SYK.</title>
        <authorList>
            <person name="Kondo R."/>
            <person name="Kataoka T."/>
        </authorList>
    </citation>
    <scope>NUCLEOTIDE SEQUENCE [LARGE SCALE GENOMIC DNA]</scope>
    <source>
        <strain evidence="5 6">SYK</strain>
    </source>
</reference>
<evidence type="ECO:0000256" key="2">
    <source>
        <dbReference type="SAM" id="MobiDB-lite"/>
    </source>
</evidence>
<keyword evidence="6" id="KW-1185">Reference proteome</keyword>